<evidence type="ECO:0000256" key="14">
    <source>
        <dbReference type="ARBA" id="ARBA00043691"/>
    </source>
</evidence>
<dbReference type="EC" id="3.1.3.80" evidence="3"/>
<comment type="catalytic activity">
    <reaction evidence="13">
        <text>1D-myo-inositol 1,2,4,5,6-pentakisphosphate + H2O = 1D-myo-inositol 1,2,5,6-tetrakisphosphate + phosphate</text>
        <dbReference type="Rhea" id="RHEA:77115"/>
        <dbReference type="ChEBI" id="CHEBI:15377"/>
        <dbReference type="ChEBI" id="CHEBI:43474"/>
        <dbReference type="ChEBI" id="CHEBI:57798"/>
        <dbReference type="ChEBI" id="CHEBI:195535"/>
        <dbReference type="EC" id="3.1.3.62"/>
    </reaction>
    <physiologicalReaction direction="left-to-right" evidence="13">
        <dbReference type="Rhea" id="RHEA:77116"/>
    </physiologicalReaction>
</comment>
<evidence type="ECO:0000256" key="6">
    <source>
        <dbReference type="ARBA" id="ARBA00022475"/>
    </source>
</evidence>
<comment type="catalytic activity">
    <reaction evidence="15">
        <text>(2R)-2,3-bisphosphoglycerate + H2O = (2R)-2-phosphoglycerate + phosphate</text>
        <dbReference type="Rhea" id="RHEA:27381"/>
        <dbReference type="ChEBI" id="CHEBI:15377"/>
        <dbReference type="ChEBI" id="CHEBI:43474"/>
        <dbReference type="ChEBI" id="CHEBI:58248"/>
        <dbReference type="ChEBI" id="CHEBI:58289"/>
        <dbReference type="EC" id="3.1.3.80"/>
    </reaction>
    <physiologicalReaction direction="left-to-right" evidence="15">
        <dbReference type="Rhea" id="RHEA:27382"/>
    </physiologicalReaction>
</comment>
<evidence type="ECO:0000256" key="7">
    <source>
        <dbReference type="ARBA" id="ARBA00022729"/>
    </source>
</evidence>
<keyword evidence="10" id="KW-0325">Glycoprotein</keyword>
<dbReference type="EMBL" id="OU963904">
    <property type="protein sequence ID" value="CAH0398510.1"/>
    <property type="molecule type" value="Genomic_DNA"/>
</dbReference>
<reference evidence="17" key="1">
    <citation type="submission" date="2021-12" db="EMBL/GenBank/DDBJ databases">
        <authorList>
            <person name="King R."/>
        </authorList>
    </citation>
    <scope>NUCLEOTIDE SEQUENCE</scope>
</reference>
<dbReference type="Pfam" id="PF00328">
    <property type="entry name" value="His_Phos_2"/>
    <property type="match status" value="1"/>
</dbReference>
<evidence type="ECO:0000256" key="15">
    <source>
        <dbReference type="ARBA" id="ARBA00043832"/>
    </source>
</evidence>
<organism evidence="17 18">
    <name type="scientific">Chilo suppressalis</name>
    <name type="common">Asiatic rice borer moth</name>
    <dbReference type="NCBI Taxonomy" id="168631"/>
    <lineage>
        <taxon>Eukaryota</taxon>
        <taxon>Metazoa</taxon>
        <taxon>Ecdysozoa</taxon>
        <taxon>Arthropoda</taxon>
        <taxon>Hexapoda</taxon>
        <taxon>Insecta</taxon>
        <taxon>Pterygota</taxon>
        <taxon>Neoptera</taxon>
        <taxon>Endopterygota</taxon>
        <taxon>Lepidoptera</taxon>
        <taxon>Glossata</taxon>
        <taxon>Ditrysia</taxon>
        <taxon>Pyraloidea</taxon>
        <taxon>Crambidae</taxon>
        <taxon>Crambinae</taxon>
        <taxon>Chilo</taxon>
    </lineage>
</organism>
<dbReference type="PANTHER" id="PTHR20963:SF8">
    <property type="entry name" value="MULTIPLE INOSITOL POLYPHOSPHATE PHOSPHATASE 1"/>
    <property type="match status" value="1"/>
</dbReference>
<keyword evidence="7 16" id="KW-0732">Signal</keyword>
<evidence type="ECO:0000256" key="16">
    <source>
        <dbReference type="SAM" id="SignalP"/>
    </source>
</evidence>
<evidence type="ECO:0000256" key="13">
    <source>
        <dbReference type="ARBA" id="ARBA00043671"/>
    </source>
</evidence>
<comment type="catalytic activity">
    <reaction evidence="12">
        <text>1D-myo-inositol 1,2,5,6-tetrakisphosphate + H2O = 1D-myo-inositol 1,2,6-trisphosphate + phosphate</text>
        <dbReference type="Rhea" id="RHEA:77119"/>
        <dbReference type="ChEBI" id="CHEBI:15377"/>
        <dbReference type="ChEBI" id="CHEBI:43474"/>
        <dbReference type="ChEBI" id="CHEBI:195535"/>
        <dbReference type="ChEBI" id="CHEBI:195537"/>
        <dbReference type="EC" id="3.1.3.62"/>
    </reaction>
    <physiologicalReaction direction="left-to-right" evidence="12">
        <dbReference type="Rhea" id="RHEA:77120"/>
    </physiologicalReaction>
</comment>
<comment type="subcellular location">
    <subcellularLocation>
        <location evidence="1">Cell membrane</location>
    </subcellularLocation>
</comment>
<evidence type="ECO:0000256" key="1">
    <source>
        <dbReference type="ARBA" id="ARBA00004236"/>
    </source>
</evidence>
<dbReference type="InterPro" id="IPR016274">
    <property type="entry name" value="Histidine_acid_Pase_euk"/>
</dbReference>
<evidence type="ECO:0000256" key="11">
    <source>
        <dbReference type="ARBA" id="ARBA00031642"/>
    </source>
</evidence>
<comment type="similarity">
    <text evidence="2">Belongs to the histidine acid phosphatase family. MINPP1 subfamily.</text>
</comment>
<dbReference type="InterPro" id="IPR000560">
    <property type="entry name" value="His_Pase_clade-2"/>
</dbReference>
<dbReference type="PANTHER" id="PTHR20963">
    <property type="entry name" value="MULTIPLE INOSITOL POLYPHOSPHATE PHOSPHATASE-RELATED"/>
    <property type="match status" value="1"/>
</dbReference>
<evidence type="ECO:0000256" key="12">
    <source>
        <dbReference type="ARBA" id="ARBA00043668"/>
    </source>
</evidence>
<dbReference type="PIRSF" id="PIRSF000894">
    <property type="entry name" value="Acid_phosphatase"/>
    <property type="match status" value="1"/>
</dbReference>
<evidence type="ECO:0000256" key="2">
    <source>
        <dbReference type="ARBA" id="ARBA00008422"/>
    </source>
</evidence>
<keyword evidence="18" id="KW-1185">Reference proteome</keyword>
<proteinExistence type="inferred from homology"/>
<evidence type="ECO:0000256" key="4">
    <source>
        <dbReference type="ARBA" id="ARBA00013040"/>
    </source>
</evidence>
<evidence type="ECO:0000313" key="18">
    <source>
        <dbReference type="Proteomes" id="UP001153292"/>
    </source>
</evidence>
<gene>
    <name evidence="17" type="ORF">CHILSU_LOCUS1632</name>
</gene>
<protein>
    <recommendedName>
        <fullName evidence="5">Multiple inositol polyphosphate phosphatase 1</fullName>
        <ecNumber evidence="4">3.1.3.62</ecNumber>
        <ecNumber evidence="3">3.1.3.80</ecNumber>
    </recommendedName>
    <alternativeName>
        <fullName evidence="11">2,3-bisphosphoglycerate 3-phosphatase</fullName>
    </alternativeName>
</protein>
<keyword evidence="9" id="KW-0472">Membrane</keyword>
<feature type="chain" id="PRO_5047243441" description="Multiple inositol polyphosphate phosphatase 1" evidence="16">
    <location>
        <begin position="18"/>
        <end position="438"/>
    </location>
</feature>
<name>A0ABN8AZR9_CHISP</name>
<dbReference type="Proteomes" id="UP001153292">
    <property type="component" value="Chromosome 11"/>
</dbReference>
<dbReference type="CDD" id="cd07061">
    <property type="entry name" value="HP_HAP_like"/>
    <property type="match status" value="1"/>
</dbReference>
<keyword evidence="8" id="KW-0378">Hydrolase</keyword>
<evidence type="ECO:0000256" key="5">
    <source>
        <dbReference type="ARBA" id="ARBA00018097"/>
    </source>
</evidence>
<evidence type="ECO:0000256" key="3">
    <source>
        <dbReference type="ARBA" id="ARBA00012976"/>
    </source>
</evidence>
<dbReference type="Gene3D" id="3.40.50.1240">
    <property type="entry name" value="Phosphoglycerate mutase-like"/>
    <property type="match status" value="1"/>
</dbReference>
<evidence type="ECO:0000256" key="10">
    <source>
        <dbReference type="ARBA" id="ARBA00023180"/>
    </source>
</evidence>
<dbReference type="EC" id="3.1.3.62" evidence="4"/>
<dbReference type="InterPro" id="IPR029033">
    <property type="entry name" value="His_PPase_superfam"/>
</dbReference>
<accession>A0ABN8AZR9</accession>
<sequence length="438" mass="50528">MLIRLLLFSTCASQVLGWSCYWNNKCGYSNFGSKTVYDDVRGDIRDTERIEGCKPIGVWALVRHGTRNPRPSSLDAMQDAAKLKDAIVTQNLHEDLGELCAQDITNLQRWSWDSTISTTPGYLTTNGYKEMLELGTRFHQKFLPLLHDLGSYQFRPTLEQRTIKSAEAFIEGLNQGQLNFKKTNATDRDDVLRPYYYCARHKVEVYNGNRSIDEINEYTNTLEFQHMLQRVQNRSGLQEPLTATKVIGFYDLCRYGRAISSTKTSPWCALFADQDLMILEYLNDIRHYFRNGYGSDINRILGGPALKDLFMSFLSIVTSGFKSFTGYFIHDTLIQMVFTALQLNRDYPEISGFERKDERKWRTSFMTPFAGNFAAVLLKCSTKAESDRYQVQFFINEKEFHLCDAKTCSWSQFNEKFAHFLNTSLDVVSYSSSLRKNV</sequence>
<evidence type="ECO:0000313" key="17">
    <source>
        <dbReference type="EMBL" id="CAH0398510.1"/>
    </source>
</evidence>
<dbReference type="SUPFAM" id="SSF53254">
    <property type="entry name" value="Phosphoglycerate mutase-like"/>
    <property type="match status" value="1"/>
</dbReference>
<comment type="catalytic activity">
    <reaction evidence="14">
        <text>1D-myo-inositol hexakisphosphate + H2O = 1D-myo-inositol 1,2,4,5,6-pentakisphosphate + phosphate</text>
        <dbReference type="Rhea" id="RHEA:16989"/>
        <dbReference type="ChEBI" id="CHEBI:15377"/>
        <dbReference type="ChEBI" id="CHEBI:43474"/>
        <dbReference type="ChEBI" id="CHEBI:57798"/>
        <dbReference type="ChEBI" id="CHEBI:58130"/>
        <dbReference type="EC" id="3.1.3.62"/>
    </reaction>
    <physiologicalReaction direction="left-to-right" evidence="14">
        <dbReference type="Rhea" id="RHEA:16990"/>
    </physiologicalReaction>
</comment>
<keyword evidence="6" id="KW-1003">Cell membrane</keyword>
<evidence type="ECO:0000256" key="9">
    <source>
        <dbReference type="ARBA" id="ARBA00023136"/>
    </source>
</evidence>
<evidence type="ECO:0000256" key="8">
    <source>
        <dbReference type="ARBA" id="ARBA00022801"/>
    </source>
</evidence>
<feature type="signal peptide" evidence="16">
    <location>
        <begin position="1"/>
        <end position="17"/>
    </location>
</feature>